<keyword evidence="3" id="KW-0547">Nucleotide-binding</keyword>
<comment type="subcellular location">
    <subcellularLocation>
        <location evidence="1">Mitochondrion outer membrane</location>
        <topology evidence="1">Multi-pass membrane protein</topology>
    </subcellularLocation>
</comment>
<keyword evidence="10 12" id="KW-0472">Membrane</keyword>
<evidence type="ECO:0000256" key="3">
    <source>
        <dbReference type="ARBA" id="ARBA00022741"/>
    </source>
</evidence>
<keyword evidence="7 11" id="KW-0175">Coiled coil</keyword>
<organism evidence="14 15">
    <name type="scientific">Scleropages formosus</name>
    <name type="common">Asian bonytongue</name>
    <name type="synonym">Osteoglossum formosum</name>
    <dbReference type="NCBI Taxonomy" id="113540"/>
    <lineage>
        <taxon>Eukaryota</taxon>
        <taxon>Metazoa</taxon>
        <taxon>Chordata</taxon>
        <taxon>Craniata</taxon>
        <taxon>Vertebrata</taxon>
        <taxon>Euteleostomi</taxon>
        <taxon>Actinopterygii</taxon>
        <taxon>Neopterygii</taxon>
        <taxon>Teleostei</taxon>
        <taxon>Osteoglossocephala</taxon>
        <taxon>Osteoglossomorpha</taxon>
        <taxon>Osteoglossiformes</taxon>
        <taxon>Osteoglossidae</taxon>
        <taxon>Scleropages</taxon>
    </lineage>
</organism>
<evidence type="ECO:0000256" key="5">
    <source>
        <dbReference type="ARBA" id="ARBA00022801"/>
    </source>
</evidence>
<keyword evidence="6 12" id="KW-1133">Transmembrane helix</keyword>
<dbReference type="GO" id="GO:0005741">
    <property type="term" value="C:mitochondrial outer membrane"/>
    <property type="evidence" value="ECO:0007669"/>
    <property type="project" value="UniProtKB-SubCell"/>
</dbReference>
<keyword evidence="5" id="KW-0378">Hydrolase</keyword>
<accession>A0A0P7ULL3</accession>
<dbReference type="InterPro" id="IPR006884">
    <property type="entry name" value="Fzo/mitofusin_HR2"/>
</dbReference>
<proteinExistence type="predicted"/>
<dbReference type="STRING" id="113540.ENSSFOP00015016221"/>
<dbReference type="GO" id="GO:0005525">
    <property type="term" value="F:GTP binding"/>
    <property type="evidence" value="ECO:0007669"/>
    <property type="project" value="UniProtKB-KW"/>
</dbReference>
<evidence type="ECO:0000256" key="2">
    <source>
        <dbReference type="ARBA" id="ARBA00022692"/>
    </source>
</evidence>
<protein>
    <submittedName>
        <fullName evidence="14">Mitofusin-2-like</fullName>
    </submittedName>
</protein>
<evidence type="ECO:0000259" key="13">
    <source>
        <dbReference type="PROSITE" id="PS51718"/>
    </source>
</evidence>
<feature type="coiled-coil region" evidence="11">
    <location>
        <begin position="740"/>
        <end position="767"/>
    </location>
</feature>
<dbReference type="Pfam" id="PF00350">
    <property type="entry name" value="Dynamin_N"/>
    <property type="match status" value="1"/>
</dbReference>
<evidence type="ECO:0000256" key="12">
    <source>
        <dbReference type="SAM" id="Phobius"/>
    </source>
</evidence>
<feature type="domain" description="Dynamin-type G" evidence="13">
    <location>
        <begin position="93"/>
        <end position="342"/>
    </location>
</feature>
<evidence type="ECO:0000256" key="7">
    <source>
        <dbReference type="ARBA" id="ARBA00023054"/>
    </source>
</evidence>
<evidence type="ECO:0000256" key="10">
    <source>
        <dbReference type="ARBA" id="ARBA00023136"/>
    </source>
</evidence>
<dbReference type="Gene3D" id="3.40.50.300">
    <property type="entry name" value="P-loop containing nucleotide triphosphate hydrolases"/>
    <property type="match status" value="1"/>
</dbReference>
<evidence type="ECO:0000313" key="14">
    <source>
        <dbReference type="EMBL" id="KPP69486.1"/>
    </source>
</evidence>
<dbReference type="Gene3D" id="1.20.5.110">
    <property type="match status" value="1"/>
</dbReference>
<dbReference type="PANTHER" id="PTHR10465:SF1">
    <property type="entry name" value="MITOFUSIN-2"/>
    <property type="match status" value="1"/>
</dbReference>
<dbReference type="PROSITE" id="PS51718">
    <property type="entry name" value="G_DYNAMIN_2"/>
    <property type="match status" value="1"/>
</dbReference>
<evidence type="ECO:0000256" key="11">
    <source>
        <dbReference type="SAM" id="Coils"/>
    </source>
</evidence>
<dbReference type="InterPro" id="IPR027417">
    <property type="entry name" value="P-loop_NTPase"/>
</dbReference>
<evidence type="ECO:0000256" key="8">
    <source>
        <dbReference type="ARBA" id="ARBA00023128"/>
    </source>
</evidence>
<dbReference type="CDD" id="cd09912">
    <property type="entry name" value="DLP_2"/>
    <property type="match status" value="1"/>
</dbReference>
<keyword evidence="9" id="KW-0342">GTP-binding</keyword>
<dbReference type="EMBL" id="JARO02003932">
    <property type="protein sequence ID" value="KPP69486.1"/>
    <property type="molecule type" value="Genomic_DNA"/>
</dbReference>
<dbReference type="FunFam" id="3.40.50.300:FF:000214">
    <property type="entry name" value="Mitofusin 2"/>
    <property type="match status" value="1"/>
</dbReference>
<keyword evidence="8" id="KW-0496">Mitochondrion</keyword>
<dbReference type="GO" id="GO:0008053">
    <property type="term" value="P:mitochondrial fusion"/>
    <property type="evidence" value="ECO:0007669"/>
    <property type="project" value="InterPro"/>
</dbReference>
<dbReference type="InterPro" id="IPR045063">
    <property type="entry name" value="Dynamin_N"/>
</dbReference>
<sequence>MSLVFSRSNSNAISKKDKRLMAEVNASPLKHFVTAKKKINGIFEQLAAYIKESSTFLEETYKNEELDPVTTEEQVVEVRGYLSKVAGIGEVLARRHMKVAFFGRTSNGKSSVINAMLWDKVLPSGIGHTTNCFLRVEGTDGNDAFLLTEGSEERKSVKTVNQLAHALHQDEHLDAGSLVCVMWPKAKCALLRDDLVLVDSPGIDVTTELDSWIDKFCLDADVFVLVANSESTLMQTEKSFFHKVNERLSSPNIFILNNRWDASASEPEYMEEVRRQHMDRCTSFLVDELGVVDRAQASDRIFFVSAKEVLQARVHKAQGMPEAGGALAEGFQARMFEFQNFERRFEECISQSAVKTKFEQHTVRAKQISEALRLIMDSVHIAAQEQRIHCLDAREERQDRLEFIEKQLDLLTIDCKSKIKRITEEVEKQVSNAMAEEIRRLYVLVDEFHLDFHPSQVVLKVYKNELHKHIEEGLGRNMSERCSTAITSALQSTQTEMIGAGVQTISASVLICMVSCEVRLQLNESFFPPCTCVPWPPAEGLKPLLPVSIREQVDKLVPRKCFTLSYDLNCDKLCSDFQEDVSFHFSLGWTMLVNRFLGPKNTRRALMGYNDQVPRPLAVTPVSTSMPPCPQGSMTQEELMVSMVTGLASLTSRTSMGIIVVGGVIWKAVGWRLIALSVGLYGLLYVYERLTWTTKAKERAFKRQFVDYAGEKLQLIVSYTGSNCSHQVQQELAGTFAQLCQQVDVTRQNLEDEIKDLNKKIELLDGVQSKAKLLSSSQIHYTVQ</sequence>
<name>A0A0P7ULL3_SCLFO</name>
<keyword evidence="4" id="KW-1000">Mitochondrion outer membrane</keyword>
<evidence type="ECO:0000256" key="1">
    <source>
        <dbReference type="ARBA" id="ARBA00004374"/>
    </source>
</evidence>
<dbReference type="SUPFAM" id="SSF52540">
    <property type="entry name" value="P-loop containing nucleoside triphosphate hydrolases"/>
    <property type="match status" value="1"/>
</dbReference>
<dbReference type="PANTHER" id="PTHR10465">
    <property type="entry name" value="TRANSMEMBRANE GTPASE FZO1"/>
    <property type="match status" value="1"/>
</dbReference>
<dbReference type="GO" id="GO:0003924">
    <property type="term" value="F:GTPase activity"/>
    <property type="evidence" value="ECO:0007669"/>
    <property type="project" value="InterPro"/>
</dbReference>
<gene>
    <name evidence="14" type="ORF">Z043_111750</name>
</gene>
<dbReference type="SUPFAM" id="SSF111479">
    <property type="entry name" value="Fzo-like conserved region"/>
    <property type="match status" value="1"/>
</dbReference>
<dbReference type="GO" id="GO:0051646">
    <property type="term" value="P:mitochondrion localization"/>
    <property type="evidence" value="ECO:0007669"/>
    <property type="project" value="TreeGrafter"/>
</dbReference>
<dbReference type="InterPro" id="IPR027094">
    <property type="entry name" value="Mitofusin_fam"/>
</dbReference>
<dbReference type="Proteomes" id="UP000034805">
    <property type="component" value="Unassembled WGS sequence"/>
</dbReference>
<evidence type="ECO:0000313" key="15">
    <source>
        <dbReference type="Proteomes" id="UP000034805"/>
    </source>
</evidence>
<dbReference type="Pfam" id="PF04799">
    <property type="entry name" value="Fzo_mitofusin"/>
    <property type="match status" value="1"/>
</dbReference>
<evidence type="ECO:0000256" key="4">
    <source>
        <dbReference type="ARBA" id="ARBA00022787"/>
    </source>
</evidence>
<keyword evidence="2 12" id="KW-0812">Transmembrane</keyword>
<dbReference type="AlphaFoldDB" id="A0A0P7ULL3"/>
<comment type="caution">
    <text evidence="14">The sequence shown here is derived from an EMBL/GenBank/DDBJ whole genome shotgun (WGS) entry which is preliminary data.</text>
</comment>
<feature type="transmembrane region" description="Helical" evidence="12">
    <location>
        <begin position="669"/>
        <end position="687"/>
    </location>
</feature>
<evidence type="ECO:0000256" key="9">
    <source>
        <dbReference type="ARBA" id="ARBA00023134"/>
    </source>
</evidence>
<dbReference type="InterPro" id="IPR030381">
    <property type="entry name" value="G_DYNAMIN_dom"/>
</dbReference>
<reference evidence="14 15" key="1">
    <citation type="submission" date="2015-08" db="EMBL/GenBank/DDBJ databases">
        <title>The genome of the Asian arowana (Scleropages formosus).</title>
        <authorList>
            <person name="Tan M.H."/>
            <person name="Gan H.M."/>
            <person name="Croft L.J."/>
            <person name="Austin C.M."/>
        </authorList>
    </citation>
    <scope>NUCLEOTIDE SEQUENCE [LARGE SCALE GENOMIC DNA]</scope>
    <source>
        <strain evidence="14">Aro1</strain>
    </source>
</reference>
<evidence type="ECO:0000256" key="6">
    <source>
        <dbReference type="ARBA" id="ARBA00022989"/>
    </source>
</evidence>